<dbReference type="OrthoDB" id="20944at10239"/>
<name>A0A0A0RMZ1_9CAUD</name>
<evidence type="ECO:0000313" key="2">
    <source>
        <dbReference type="Proteomes" id="UP000030206"/>
    </source>
</evidence>
<gene>
    <name evidence="1" type="ORF">CPT_Mater210</name>
</gene>
<sequence>MASGARTSTLPTYLNCEVCDNTVPIFRKRHKMKEKGHVKHMWCFKCKDTTAHIELKEEAFYPAWLREMNNEEEHVQ</sequence>
<dbReference type="KEGG" id="vg:24607115"/>
<dbReference type="GeneID" id="24607115"/>
<organism evidence="1 2">
    <name type="scientific">Bacillus phage Mater</name>
    <dbReference type="NCBI Taxonomy" id="1540090"/>
    <lineage>
        <taxon>Viruses</taxon>
        <taxon>Duplodnaviria</taxon>
        <taxon>Heunggongvirae</taxon>
        <taxon>Uroviricota</taxon>
        <taxon>Caudoviricetes</taxon>
        <taxon>Herelleviridae</taxon>
        <taxon>Bastillevirinae</taxon>
        <taxon>Matervirus</taxon>
        <taxon>Matervirus mater</taxon>
    </lineage>
</organism>
<dbReference type="Proteomes" id="UP000030206">
    <property type="component" value="Segment"/>
</dbReference>
<accession>A0A0A0RMZ1</accession>
<keyword evidence="2" id="KW-1185">Reference proteome</keyword>
<proteinExistence type="predicted"/>
<dbReference type="EMBL" id="KM236245">
    <property type="protein sequence ID" value="AIW03367.1"/>
    <property type="molecule type" value="Genomic_DNA"/>
</dbReference>
<dbReference type="RefSeq" id="YP_009151169.1">
    <property type="nucleotide sequence ID" value="NC_027366.1"/>
</dbReference>
<protein>
    <submittedName>
        <fullName evidence="1">Uncharacterized protein</fullName>
    </submittedName>
</protein>
<reference evidence="1 2" key="1">
    <citation type="submission" date="2014-07" db="EMBL/GenBank/DDBJ databases">
        <title>Complete Genome of Bacillus megaterium Myophage Mater.</title>
        <authorList>
            <person name="Lancaster J.C."/>
            <person name="Hodde M.K."/>
            <person name="Hernandez A.C."/>
            <person name="Everett G.F.K."/>
        </authorList>
    </citation>
    <scope>NUCLEOTIDE SEQUENCE [LARGE SCALE GENOMIC DNA]</scope>
</reference>
<evidence type="ECO:0000313" key="1">
    <source>
        <dbReference type="EMBL" id="AIW03367.1"/>
    </source>
</evidence>